<comment type="caution">
    <text evidence="5">The sequence shown here is derived from an EMBL/GenBank/DDBJ whole genome shotgun (WGS) entry which is preliminary data.</text>
</comment>
<evidence type="ECO:0000259" key="4">
    <source>
        <dbReference type="Pfam" id="PF00561"/>
    </source>
</evidence>
<evidence type="ECO:0000256" key="2">
    <source>
        <dbReference type="ARBA" id="ARBA00022729"/>
    </source>
</evidence>
<keyword evidence="6" id="KW-1185">Reference proteome</keyword>
<dbReference type="PANTHER" id="PTHR43248">
    <property type="entry name" value="2-SUCCINYL-6-HYDROXY-2,4-CYCLOHEXADIENE-1-CARBOXYLATE SYNTHASE"/>
    <property type="match status" value="1"/>
</dbReference>
<dbReference type="EMBL" id="JADQDK010000001">
    <property type="protein sequence ID" value="MBW0133175.1"/>
    <property type="molecule type" value="Genomic_DNA"/>
</dbReference>
<dbReference type="InterPro" id="IPR000073">
    <property type="entry name" value="AB_hydrolase_1"/>
</dbReference>
<evidence type="ECO:0000313" key="6">
    <source>
        <dbReference type="Proteomes" id="UP000694287"/>
    </source>
</evidence>
<organism evidence="5 6">
    <name type="scientific">Pseudonocardia abyssalis</name>
    <dbReference type="NCBI Taxonomy" id="2792008"/>
    <lineage>
        <taxon>Bacteria</taxon>
        <taxon>Bacillati</taxon>
        <taxon>Actinomycetota</taxon>
        <taxon>Actinomycetes</taxon>
        <taxon>Pseudonocardiales</taxon>
        <taxon>Pseudonocardiaceae</taxon>
        <taxon>Pseudonocardia</taxon>
    </lineage>
</organism>
<keyword evidence="2" id="KW-0732">Signal</keyword>
<dbReference type="Pfam" id="PF00561">
    <property type="entry name" value="Abhydrolase_1"/>
    <property type="match status" value="1"/>
</dbReference>
<dbReference type="InterPro" id="IPR051601">
    <property type="entry name" value="Serine_prot/Carboxylest_S33"/>
</dbReference>
<comment type="similarity">
    <text evidence="1">Belongs to the peptidase S33 family.</text>
</comment>
<sequence>MTRPIRWAAAAMVVAVGLAAVIVGARSVDQADRFGGQQLAWGSCAAFTAAAVDVRPPAGPDAQCAYLRVPLDHAAPDGPEARIGVLRVPASDPGSRIGSLVLNPGGPGLPGIAAAADLAVAAPASELARRFDIVGFDPRGIGSSRPAVRCQPDRVRDAERAADRAADTSPAGVARFEAQQRADNAACVASTGTDVLAHIGSRDVARDLDILRSALGDEKLTYLGDSYGTRLGTAYAEQFPDRVRAMILDGAIDPGQSAADRAVAQAAQIQAGFDAYAADCAPRPGCPVGRDPVLAVPVFQALLRPLLDHPLPTADSRALTFGDAATGVGDAVVDPARWPDLTDGLREIASGTGDLLMQQADVVAGRAPDGTYDPDVDAGQAVLCVDDPPTTDPAAARALDARIRAAAPILDNGRGPSPARDRCGLWPVPPTGGPHRPVVPGLPRVLVVSTVGDPITPYPAGVALAGALDARLLTYEGAQHTVSLQGVDCVDRIGTAYLISLGLPADGIACPA</sequence>
<name>A0ABS6ULP1_9PSEU</name>
<evidence type="ECO:0000313" key="5">
    <source>
        <dbReference type="EMBL" id="MBW0133175.1"/>
    </source>
</evidence>
<keyword evidence="3 5" id="KW-0378">Hydrolase</keyword>
<dbReference type="Proteomes" id="UP000694287">
    <property type="component" value="Unassembled WGS sequence"/>
</dbReference>
<proteinExistence type="inferred from homology"/>
<evidence type="ECO:0000256" key="1">
    <source>
        <dbReference type="ARBA" id="ARBA00010088"/>
    </source>
</evidence>
<evidence type="ECO:0000256" key="3">
    <source>
        <dbReference type="ARBA" id="ARBA00022801"/>
    </source>
</evidence>
<accession>A0ABS6ULP1</accession>
<dbReference type="PANTHER" id="PTHR43248:SF29">
    <property type="entry name" value="TRIPEPTIDYL AMINOPEPTIDASE"/>
    <property type="match status" value="1"/>
</dbReference>
<protein>
    <submittedName>
        <fullName evidence="5">Alpha/beta fold hydrolase</fullName>
    </submittedName>
</protein>
<dbReference type="GO" id="GO:0016787">
    <property type="term" value="F:hydrolase activity"/>
    <property type="evidence" value="ECO:0007669"/>
    <property type="project" value="UniProtKB-KW"/>
</dbReference>
<reference evidence="5 6" key="1">
    <citation type="submission" date="2020-11" db="EMBL/GenBank/DDBJ databases">
        <title>Pseudonocardia abyssalis sp. nov. and Pseudonocardia oceani sp. nov., description and phylogenomic analysis of two novel actinomycetes isolated from the deep Southern Ocean.</title>
        <authorList>
            <person name="Parra J."/>
        </authorList>
    </citation>
    <scope>NUCLEOTIDE SEQUENCE [LARGE SCALE GENOMIC DNA]</scope>
    <source>
        <strain evidence="5 6">KRD-168</strain>
    </source>
</reference>
<feature type="domain" description="AB hydrolase-1" evidence="4">
    <location>
        <begin position="100"/>
        <end position="485"/>
    </location>
</feature>
<dbReference type="RefSeq" id="WP_218602050.1">
    <property type="nucleotide sequence ID" value="NZ_JADQDJ010000045.1"/>
</dbReference>
<gene>
    <name evidence="5" type="ORF">I4I81_02740</name>
</gene>